<sequence>MNFQRVVFYISSSLQILSCIFRELYLRSQSSSSSSSDSGNDPQTALIVDDGGAASSYVAALQQFNQIQNVRIP</sequence>
<dbReference type="AlphaFoldDB" id="A0AAD3TAR6"/>
<organism evidence="1 2">
    <name type="scientific">Nepenthes gracilis</name>
    <name type="common">Slender pitcher plant</name>
    <dbReference type="NCBI Taxonomy" id="150966"/>
    <lineage>
        <taxon>Eukaryota</taxon>
        <taxon>Viridiplantae</taxon>
        <taxon>Streptophyta</taxon>
        <taxon>Embryophyta</taxon>
        <taxon>Tracheophyta</taxon>
        <taxon>Spermatophyta</taxon>
        <taxon>Magnoliopsida</taxon>
        <taxon>eudicotyledons</taxon>
        <taxon>Gunneridae</taxon>
        <taxon>Pentapetalae</taxon>
        <taxon>Caryophyllales</taxon>
        <taxon>Nepenthaceae</taxon>
        <taxon>Nepenthes</taxon>
    </lineage>
</organism>
<proteinExistence type="predicted"/>
<gene>
    <name evidence="1" type="ORF">Nepgr_028668</name>
</gene>
<dbReference type="Proteomes" id="UP001279734">
    <property type="component" value="Unassembled WGS sequence"/>
</dbReference>
<evidence type="ECO:0000313" key="2">
    <source>
        <dbReference type="Proteomes" id="UP001279734"/>
    </source>
</evidence>
<keyword evidence="2" id="KW-1185">Reference proteome</keyword>
<evidence type="ECO:0000313" key="1">
    <source>
        <dbReference type="EMBL" id="GMH26825.1"/>
    </source>
</evidence>
<comment type="caution">
    <text evidence="1">The sequence shown here is derived from an EMBL/GenBank/DDBJ whole genome shotgun (WGS) entry which is preliminary data.</text>
</comment>
<protein>
    <submittedName>
        <fullName evidence="1">Uncharacterized protein</fullName>
    </submittedName>
</protein>
<accession>A0AAD3TAR6</accession>
<dbReference type="EMBL" id="BSYO01000032">
    <property type="protein sequence ID" value="GMH26825.1"/>
    <property type="molecule type" value="Genomic_DNA"/>
</dbReference>
<reference evidence="1" key="1">
    <citation type="submission" date="2023-05" db="EMBL/GenBank/DDBJ databases">
        <title>Nepenthes gracilis genome sequencing.</title>
        <authorList>
            <person name="Fukushima K."/>
        </authorList>
    </citation>
    <scope>NUCLEOTIDE SEQUENCE</scope>
    <source>
        <strain evidence="1">SING2019-196</strain>
    </source>
</reference>
<name>A0AAD3TAR6_NEPGR</name>